<comment type="caution">
    <text evidence="2">The sequence shown here is derived from an EMBL/GenBank/DDBJ whole genome shotgun (WGS) entry which is preliminary data.</text>
</comment>
<dbReference type="InterPro" id="IPR012347">
    <property type="entry name" value="Ferritin-like"/>
</dbReference>
<organism evidence="2 3">
    <name type="scientific">Thermobifida fusca TM51</name>
    <dbReference type="NCBI Taxonomy" id="1169414"/>
    <lineage>
        <taxon>Bacteria</taxon>
        <taxon>Bacillati</taxon>
        <taxon>Actinomycetota</taxon>
        <taxon>Actinomycetes</taxon>
        <taxon>Streptosporangiales</taxon>
        <taxon>Nocardiopsidaceae</taxon>
        <taxon>Thermobifida</taxon>
    </lineage>
</organism>
<protein>
    <recommendedName>
        <fullName evidence="1">Ferritin-like domain-containing protein</fullName>
    </recommendedName>
</protein>
<dbReference type="InterPro" id="IPR009078">
    <property type="entry name" value="Ferritin-like_SF"/>
</dbReference>
<feature type="domain" description="Ferritin-like" evidence="1">
    <location>
        <begin position="17"/>
        <end position="198"/>
    </location>
</feature>
<dbReference type="EMBL" id="AOSG01000014">
    <property type="protein sequence ID" value="EOR72392.1"/>
    <property type="molecule type" value="Genomic_DNA"/>
</dbReference>
<keyword evidence="3" id="KW-1185">Reference proteome</keyword>
<name>A0A9P2WRA6_THEFU</name>
<proteinExistence type="predicted"/>
<dbReference type="SUPFAM" id="SSF47240">
    <property type="entry name" value="Ferritin-like"/>
    <property type="match status" value="1"/>
</dbReference>
<evidence type="ECO:0000313" key="3">
    <source>
        <dbReference type="Proteomes" id="UP000014184"/>
    </source>
</evidence>
<dbReference type="Gene3D" id="1.20.1260.10">
    <property type="match status" value="1"/>
</dbReference>
<dbReference type="InterPro" id="IPR059125">
    <property type="entry name" value="Ferritin_actino"/>
</dbReference>
<dbReference type="Pfam" id="PF13794">
    <property type="entry name" value="MiaE_2"/>
    <property type="match status" value="1"/>
</dbReference>
<gene>
    <name evidence="2" type="ORF">TM51_02938</name>
</gene>
<dbReference type="Proteomes" id="UP000014184">
    <property type="component" value="Unassembled WGS sequence"/>
</dbReference>
<evidence type="ECO:0000313" key="2">
    <source>
        <dbReference type="EMBL" id="EOR72392.1"/>
    </source>
</evidence>
<sequence>MSSAVAPDPSRVTTPVDRGVIDLLGLLAYAELVSFFRLASDAELAPTLADKAELAAFAATEQAHHQVLRRKLVELGVDPEEAMQPFIAPLDAWHAHTTPQTWLESLVKAYVGDGIAADFYRQVAEVTDPEIRELVVDVLSEEGRAEFIAAKVKQAVAEEPTLAGRLALWARRLVGEALSQAQRVALDRPQLAELLAKGDSSEERNGDLAAVSRIFARLTESHNARLQAMGLAG</sequence>
<reference evidence="2 3" key="1">
    <citation type="journal article" date="2013" name="Genome Announc.">
        <title>Draft Genome Sequence of the Lignocellulose Decomposer Thermobifida fusca Strain TM51.</title>
        <authorList>
            <person name="Toth A."/>
            <person name="Barna T."/>
            <person name="Nagy I."/>
            <person name="Horvath B."/>
            <person name="Nagy I."/>
            <person name="Tancsics A."/>
            <person name="Kriszt B."/>
            <person name="Baka E."/>
            <person name="Fekete C."/>
            <person name="Kukolya J."/>
        </authorList>
    </citation>
    <scope>NUCLEOTIDE SEQUENCE [LARGE SCALE GENOMIC DNA]</scope>
    <source>
        <strain evidence="2 3">TM51</strain>
    </source>
</reference>
<evidence type="ECO:0000259" key="1">
    <source>
        <dbReference type="Pfam" id="PF13794"/>
    </source>
</evidence>
<dbReference type="CDD" id="cd00657">
    <property type="entry name" value="Ferritin_like"/>
    <property type="match status" value="1"/>
</dbReference>
<accession>A0A9P2WRA6</accession>
<dbReference type="AlphaFoldDB" id="A0A9P2WRA6"/>
<dbReference type="RefSeq" id="WP_016188221.1">
    <property type="nucleotide sequence ID" value="NZ_AOSG01000014.1"/>
</dbReference>